<dbReference type="EMBL" id="JH767276">
    <property type="protein sequence ID" value="EQC25455.1"/>
    <property type="molecule type" value="Genomic_DNA"/>
</dbReference>
<name>T0PWS6_SAPDV</name>
<sequence length="271" mass="29316">RQRHKYADTKTLLWSILDSVVTEGTFATGDQLPDAFPPSLLRVDGVGRIAFPLCPEQAVTLKAACSISPFGRGHDTVIDTNVRRSVEAPADKVHLSPAWTAAVNQLAIDACEKLGLSFAVDAHLYKLLLYEAGDFFLEHQDTEKEPGMFGTLLVQLPAEHTGGHLDVRHRGQTKRFGLDGPASADALHYCAFFADVHHAVAPLTSGHRLVLTYNLVRRGATGNVAIPSNAEAVERAKAVVTTWTSAPNKLVLDLDHVYTSVSATFATLKGK</sequence>
<dbReference type="PANTHER" id="PTHR33099:SF7">
    <property type="entry name" value="MYND-TYPE DOMAIN-CONTAINING PROTEIN"/>
    <property type="match status" value="1"/>
</dbReference>
<gene>
    <name evidence="1" type="ORF">SDRG_16674</name>
</gene>
<dbReference type="Proteomes" id="UP000030762">
    <property type="component" value="Unassembled WGS sequence"/>
</dbReference>
<feature type="non-terminal residue" evidence="1">
    <location>
        <position position="1"/>
    </location>
</feature>
<dbReference type="Gene3D" id="2.60.120.620">
    <property type="entry name" value="q2cbj1_9rhob like domain"/>
    <property type="match status" value="1"/>
</dbReference>
<dbReference type="STRING" id="1156394.T0PWS6"/>
<dbReference type="InParanoid" id="T0PWS6"/>
<evidence type="ECO:0000313" key="2">
    <source>
        <dbReference type="Proteomes" id="UP000030762"/>
    </source>
</evidence>
<dbReference type="PANTHER" id="PTHR33099">
    <property type="entry name" value="FE2OG DIOXYGENASE DOMAIN-CONTAINING PROTEIN"/>
    <property type="match status" value="1"/>
</dbReference>
<reference evidence="1 2" key="1">
    <citation type="submission" date="2012-04" db="EMBL/GenBank/DDBJ databases">
        <title>The Genome Sequence of Saprolegnia declina VS20.</title>
        <authorList>
            <consortium name="The Broad Institute Genome Sequencing Platform"/>
            <person name="Russ C."/>
            <person name="Nusbaum C."/>
            <person name="Tyler B."/>
            <person name="van West P."/>
            <person name="Dieguez-Uribeondo J."/>
            <person name="de Bruijn I."/>
            <person name="Tripathy S."/>
            <person name="Jiang R."/>
            <person name="Young S.K."/>
            <person name="Zeng Q."/>
            <person name="Gargeya S."/>
            <person name="Fitzgerald M."/>
            <person name="Haas B."/>
            <person name="Abouelleil A."/>
            <person name="Alvarado L."/>
            <person name="Arachchi H.M."/>
            <person name="Berlin A."/>
            <person name="Chapman S.B."/>
            <person name="Goldberg J."/>
            <person name="Griggs A."/>
            <person name="Gujja S."/>
            <person name="Hansen M."/>
            <person name="Howarth C."/>
            <person name="Imamovic A."/>
            <person name="Larimer J."/>
            <person name="McCowen C."/>
            <person name="Montmayeur A."/>
            <person name="Murphy C."/>
            <person name="Neiman D."/>
            <person name="Pearson M."/>
            <person name="Priest M."/>
            <person name="Roberts A."/>
            <person name="Saif S."/>
            <person name="Shea T."/>
            <person name="Sisk P."/>
            <person name="Sykes S."/>
            <person name="Wortman J."/>
            <person name="Nusbaum C."/>
            <person name="Birren B."/>
        </authorList>
    </citation>
    <scope>NUCLEOTIDE SEQUENCE [LARGE SCALE GENOMIC DNA]</scope>
    <source>
        <strain evidence="1 2">VS20</strain>
    </source>
</reference>
<accession>T0PWS6</accession>
<dbReference type="VEuPathDB" id="FungiDB:SDRG_16674"/>
<evidence type="ECO:0000313" key="1">
    <source>
        <dbReference type="EMBL" id="EQC25455.1"/>
    </source>
</evidence>
<dbReference type="OMA" id="LHYCAFF"/>
<organism evidence="1 2">
    <name type="scientific">Saprolegnia diclina (strain VS20)</name>
    <dbReference type="NCBI Taxonomy" id="1156394"/>
    <lineage>
        <taxon>Eukaryota</taxon>
        <taxon>Sar</taxon>
        <taxon>Stramenopiles</taxon>
        <taxon>Oomycota</taxon>
        <taxon>Saprolegniomycetes</taxon>
        <taxon>Saprolegniales</taxon>
        <taxon>Saprolegniaceae</taxon>
        <taxon>Saprolegnia</taxon>
    </lineage>
</organism>
<dbReference type="GeneID" id="19957401"/>
<dbReference type="AlphaFoldDB" id="T0PWS6"/>
<dbReference type="eggNOG" id="ENOG502S2NY">
    <property type="taxonomic scope" value="Eukaryota"/>
</dbReference>
<protein>
    <submittedName>
        <fullName evidence="1">Uncharacterized protein</fullName>
    </submittedName>
</protein>
<keyword evidence="2" id="KW-1185">Reference proteome</keyword>
<feature type="non-terminal residue" evidence="1">
    <location>
        <position position="271"/>
    </location>
</feature>
<proteinExistence type="predicted"/>
<dbReference type="OrthoDB" id="116233at2759"/>
<dbReference type="RefSeq" id="XP_008621114.1">
    <property type="nucleotide sequence ID" value="XM_008622892.1"/>
</dbReference>